<dbReference type="InterPro" id="IPR006127">
    <property type="entry name" value="ZnuA-like"/>
</dbReference>
<dbReference type="PANTHER" id="PTHR42953:SF1">
    <property type="entry name" value="METAL-BINDING PROTEIN HI_0362-RELATED"/>
    <property type="match status" value="1"/>
</dbReference>
<dbReference type="SUPFAM" id="SSF53807">
    <property type="entry name" value="Helical backbone' metal receptor"/>
    <property type="match status" value="1"/>
</dbReference>
<keyword evidence="4" id="KW-0479">Metal-binding</keyword>
<dbReference type="Gene3D" id="3.40.50.1980">
    <property type="entry name" value="Nitrogenase molybdenum iron protein domain"/>
    <property type="match status" value="2"/>
</dbReference>
<organism evidence="7 8">
    <name type="scientific">Puniceicoccus vermicola</name>
    <dbReference type="NCBI Taxonomy" id="388746"/>
    <lineage>
        <taxon>Bacteria</taxon>
        <taxon>Pseudomonadati</taxon>
        <taxon>Verrucomicrobiota</taxon>
        <taxon>Opitutia</taxon>
        <taxon>Puniceicoccales</taxon>
        <taxon>Puniceicoccaceae</taxon>
        <taxon>Puniceicoccus</taxon>
    </lineage>
</organism>
<comment type="similarity">
    <text evidence="2 6">Belongs to the bacterial solute-binding protein 9 family.</text>
</comment>
<evidence type="ECO:0000256" key="1">
    <source>
        <dbReference type="ARBA" id="ARBA00004196"/>
    </source>
</evidence>
<dbReference type="GO" id="GO:0046872">
    <property type="term" value="F:metal ion binding"/>
    <property type="evidence" value="ECO:0007669"/>
    <property type="project" value="UniProtKB-KW"/>
</dbReference>
<keyword evidence="3 6" id="KW-0813">Transport</keyword>
<evidence type="ECO:0000313" key="8">
    <source>
        <dbReference type="Proteomes" id="UP000525652"/>
    </source>
</evidence>
<keyword evidence="8" id="KW-1185">Reference proteome</keyword>
<evidence type="ECO:0000256" key="5">
    <source>
        <dbReference type="ARBA" id="ARBA00022729"/>
    </source>
</evidence>
<keyword evidence="5" id="KW-0732">Signal</keyword>
<dbReference type="GO" id="GO:0007155">
    <property type="term" value="P:cell adhesion"/>
    <property type="evidence" value="ECO:0007669"/>
    <property type="project" value="InterPro"/>
</dbReference>
<protein>
    <submittedName>
        <fullName evidence="7">Zinc ABC transporter substrate-binding protein</fullName>
    </submittedName>
</protein>
<evidence type="ECO:0000256" key="2">
    <source>
        <dbReference type="ARBA" id="ARBA00011028"/>
    </source>
</evidence>
<proteinExistence type="inferred from homology"/>
<dbReference type="GO" id="GO:0030313">
    <property type="term" value="C:cell envelope"/>
    <property type="evidence" value="ECO:0007669"/>
    <property type="project" value="UniProtKB-SubCell"/>
</dbReference>
<evidence type="ECO:0000256" key="6">
    <source>
        <dbReference type="RuleBase" id="RU003512"/>
    </source>
</evidence>
<dbReference type="GO" id="GO:0030001">
    <property type="term" value="P:metal ion transport"/>
    <property type="evidence" value="ECO:0007669"/>
    <property type="project" value="InterPro"/>
</dbReference>
<dbReference type="EMBL" id="JACHVA010000082">
    <property type="protein sequence ID" value="MBC2602103.1"/>
    <property type="molecule type" value="Genomic_DNA"/>
</dbReference>
<dbReference type="RefSeq" id="WP_185692803.1">
    <property type="nucleotide sequence ID" value="NZ_JACHVA010000082.1"/>
</dbReference>
<dbReference type="InterPro" id="IPR006128">
    <property type="entry name" value="Lipoprotein_PsaA-like"/>
</dbReference>
<dbReference type="PANTHER" id="PTHR42953">
    <property type="entry name" value="HIGH-AFFINITY ZINC UPTAKE SYSTEM PROTEIN ZNUA-RELATED"/>
    <property type="match status" value="1"/>
</dbReference>
<dbReference type="AlphaFoldDB" id="A0A7X1E4K8"/>
<sequence>MLDLPSLTKPALLLGRIQSALRLRSHRLSLLRSAILGAALLPAAASALEVASLHPLMADLARQVGQDRVTVIELIGPEDNPHVFDPSPRTFEAIADAPIILASGKGLESNYLPKLADALQPNQEIFEVGRGVHSLVAADGNLAPCCAHHRHTGIIDPHWWHDPDNMRRAAYELADQFGDLDPENAEFYEENAKAYAKTLRTLDNWIESRFAEFPPSERELATSHLAFGYLCRKYDLTAVAIQGLNREDTPSPRGLAEIISYFGEENVTVLFPEYGSNPKALETIAKEAGLQVGAPLFSDGNGLPSGEGYLYMMRSNVNAIVDGWQNSSS</sequence>
<accession>A0A7X1E4K8</accession>
<dbReference type="Proteomes" id="UP000525652">
    <property type="component" value="Unassembled WGS sequence"/>
</dbReference>
<evidence type="ECO:0000256" key="3">
    <source>
        <dbReference type="ARBA" id="ARBA00022448"/>
    </source>
</evidence>
<name>A0A7X1E4K8_9BACT</name>
<reference evidence="7 8" key="1">
    <citation type="submission" date="2020-07" db="EMBL/GenBank/DDBJ databases">
        <authorList>
            <person name="Feng X."/>
        </authorList>
    </citation>
    <scope>NUCLEOTIDE SEQUENCE [LARGE SCALE GENOMIC DNA]</scope>
    <source>
        <strain evidence="7 8">JCM14086</strain>
    </source>
</reference>
<evidence type="ECO:0000256" key="4">
    <source>
        <dbReference type="ARBA" id="ARBA00022723"/>
    </source>
</evidence>
<dbReference type="PRINTS" id="PR00691">
    <property type="entry name" value="ADHESINB"/>
</dbReference>
<evidence type="ECO:0000313" key="7">
    <source>
        <dbReference type="EMBL" id="MBC2602103.1"/>
    </source>
</evidence>
<dbReference type="Pfam" id="PF01297">
    <property type="entry name" value="ZnuA"/>
    <property type="match status" value="1"/>
</dbReference>
<dbReference type="PRINTS" id="PR00690">
    <property type="entry name" value="ADHESNFAMILY"/>
</dbReference>
<comment type="caution">
    <text evidence="7">The sequence shown here is derived from an EMBL/GenBank/DDBJ whole genome shotgun (WGS) entry which is preliminary data.</text>
</comment>
<comment type="subcellular location">
    <subcellularLocation>
        <location evidence="1">Cell envelope</location>
    </subcellularLocation>
</comment>
<dbReference type="InterPro" id="IPR006129">
    <property type="entry name" value="AdhesinB"/>
</dbReference>
<gene>
    <name evidence="7" type="ORF">H5P30_09975</name>
</gene>
<dbReference type="InterPro" id="IPR050492">
    <property type="entry name" value="Bact_metal-bind_prot9"/>
</dbReference>